<gene>
    <name evidence="2" type="ORF">NLJ89_g4451</name>
</gene>
<accession>A0A9W8MY01</accession>
<keyword evidence="3" id="KW-1185">Reference proteome</keyword>
<feature type="compositionally biased region" description="Polar residues" evidence="1">
    <location>
        <begin position="390"/>
        <end position="408"/>
    </location>
</feature>
<evidence type="ECO:0000256" key="1">
    <source>
        <dbReference type="SAM" id="MobiDB-lite"/>
    </source>
</evidence>
<evidence type="ECO:0000313" key="3">
    <source>
        <dbReference type="Proteomes" id="UP001148786"/>
    </source>
</evidence>
<protein>
    <submittedName>
        <fullName evidence="2">Uncharacterized protein</fullName>
    </submittedName>
</protein>
<evidence type="ECO:0000313" key="2">
    <source>
        <dbReference type="EMBL" id="KAJ3510834.1"/>
    </source>
</evidence>
<name>A0A9W8MY01_9AGAR</name>
<proteinExistence type="predicted"/>
<feature type="compositionally biased region" description="Low complexity" evidence="1">
    <location>
        <begin position="572"/>
        <end position="584"/>
    </location>
</feature>
<feature type="compositionally biased region" description="Low complexity" evidence="1">
    <location>
        <begin position="515"/>
        <end position="526"/>
    </location>
</feature>
<feature type="region of interest" description="Disordered" evidence="1">
    <location>
        <begin position="385"/>
        <end position="599"/>
    </location>
</feature>
<comment type="caution">
    <text evidence="2">The sequence shown here is derived from an EMBL/GenBank/DDBJ whole genome shotgun (WGS) entry which is preliminary data.</text>
</comment>
<feature type="region of interest" description="Disordered" evidence="1">
    <location>
        <begin position="169"/>
        <end position="193"/>
    </location>
</feature>
<feature type="compositionally biased region" description="Basic and acidic residues" evidence="1">
    <location>
        <begin position="431"/>
        <end position="443"/>
    </location>
</feature>
<reference evidence="2" key="1">
    <citation type="submission" date="2022-07" db="EMBL/GenBank/DDBJ databases">
        <title>Genome Sequence of Agrocybe chaxingu.</title>
        <authorList>
            <person name="Buettner E."/>
        </authorList>
    </citation>
    <scope>NUCLEOTIDE SEQUENCE</scope>
    <source>
        <strain evidence="2">MP-N11</strain>
    </source>
</reference>
<dbReference type="EMBL" id="JANKHO010000367">
    <property type="protein sequence ID" value="KAJ3510834.1"/>
    <property type="molecule type" value="Genomic_DNA"/>
</dbReference>
<dbReference type="AlphaFoldDB" id="A0A9W8MY01"/>
<sequence>MENTAVSTKSRTRMQTSFSANSLDIGQQLASAKCPPPSLMSESVTLDSLSTRSSDALPPFPNCRSPQIATIALGDHLKMFSEVLSNEPGFSVEPAVLLAAPTSPRLKVMLKECLSIRKWASVDLKESSTDWHAPGHIPWESIDEERATSWIPEGSLFSPEGFSRALSEARTRRVSTSSIQPPPSDPRLSHGSIDGDILDMVRELKGLRSFFEDSLQTENTLDISLTSQTLAAPSLPALVVSTSQFTFPLPLDSSQSISQHTTPSLAHRRGRKAPTPLRLKMEHKPPELSYPEVPTAFLGSPTRHVAHYESAKDSNTPALRVEDMITNLRLQCSTMALNTPPVDSSWNSRSVIKSSAGKVEGLSGTEPKPDGDEWAFAESLYRASDPPVVSPTSTQHLRSPTSPRSCTQGRKHTTHTSLPTPQKRKVIAPPKKPDDARIVRRSEVQAPPLRSAMVRQDVSHAKKPWKSVRFALPQSEVEKSAVVNVSNPTPIKQAPTPPKVRDKAGTAPSARVKNSSTPPKSTVVTPPRKPGVVRRATSGAVLRNKTNDAPPAKDAAPEITEVTPRPRRSPDGRSPVRAHSVIVSSPPPSVDASTTKALY</sequence>
<dbReference type="OrthoDB" id="2646484at2759"/>
<dbReference type="Proteomes" id="UP001148786">
    <property type="component" value="Unassembled WGS sequence"/>
</dbReference>
<organism evidence="2 3">
    <name type="scientific">Agrocybe chaxingu</name>
    <dbReference type="NCBI Taxonomy" id="84603"/>
    <lineage>
        <taxon>Eukaryota</taxon>
        <taxon>Fungi</taxon>
        <taxon>Dikarya</taxon>
        <taxon>Basidiomycota</taxon>
        <taxon>Agaricomycotina</taxon>
        <taxon>Agaricomycetes</taxon>
        <taxon>Agaricomycetidae</taxon>
        <taxon>Agaricales</taxon>
        <taxon>Agaricineae</taxon>
        <taxon>Strophariaceae</taxon>
        <taxon>Agrocybe</taxon>
    </lineage>
</organism>